<keyword evidence="9 12" id="KW-0472">Membrane</keyword>
<evidence type="ECO:0000256" key="10">
    <source>
        <dbReference type="ARBA" id="ARBA00030078"/>
    </source>
</evidence>
<feature type="domain" description="Ribophorin II C-terminal" evidence="15">
    <location>
        <begin position="185"/>
        <end position="287"/>
    </location>
</feature>
<dbReference type="PANTHER" id="PTHR12640">
    <property type="entry name" value="RIBOPHORIN II"/>
    <property type="match status" value="1"/>
</dbReference>
<dbReference type="Proteomes" id="UP000265703">
    <property type="component" value="Unassembled WGS sequence"/>
</dbReference>
<dbReference type="STRING" id="658196.A0A397TLM7"/>
<protein>
    <recommendedName>
        <fullName evidence="11">Ribophorin II</fullName>
    </recommendedName>
    <alternativeName>
        <fullName evidence="10">Ribophorin-2</fullName>
    </alternativeName>
</protein>
<evidence type="ECO:0000256" key="5">
    <source>
        <dbReference type="ARBA" id="ARBA00022692"/>
    </source>
</evidence>
<keyword evidence="6 13" id="KW-0732">Signal</keyword>
<dbReference type="OrthoDB" id="432292at2759"/>
<comment type="function">
    <text evidence="1">Subunit of the oligosaccharyl transferase (OST) complex that catalyzes the initial transfer of a defined glycan (Glc(3)Man(9)GlcNAc(2) in eukaryotes) from the lipid carrier dolichol-pyrophosphate to an asparagine residue within an Asn-X-Ser/Thr consensus motif in nascent polypeptide chains, the first step in protein N-glycosylation. N-glycosylation occurs cotranslationally and the complex associates with the Sec61 complex at the channel-forming translocon complex that mediates protein translocation across the endoplasmic reticulum (ER). All subunits are required for a maximal enzyme activity.</text>
</comment>
<dbReference type="EMBL" id="QKYT01000031">
    <property type="protein sequence ID" value="RIA97367.1"/>
    <property type="molecule type" value="Genomic_DNA"/>
</dbReference>
<comment type="similarity">
    <text evidence="4">Belongs to the SWP1 family.</text>
</comment>
<keyword evidence="7" id="KW-0256">Endoplasmic reticulum</keyword>
<dbReference type="UniPathway" id="UPA00378"/>
<comment type="subcellular location">
    <subcellularLocation>
        <location evidence="2">Endoplasmic reticulum membrane</location>
        <topology evidence="2">Multi-pass membrane protein</topology>
    </subcellularLocation>
</comment>
<dbReference type="InterPro" id="IPR055374">
    <property type="entry name" value="Ribophorin_II_3rd"/>
</dbReference>
<evidence type="ECO:0000256" key="11">
    <source>
        <dbReference type="ARBA" id="ARBA00032139"/>
    </source>
</evidence>
<evidence type="ECO:0000256" key="12">
    <source>
        <dbReference type="SAM" id="Phobius"/>
    </source>
</evidence>
<dbReference type="Pfam" id="PF25147">
    <property type="entry name" value="Ribophorin_II_C"/>
    <property type="match status" value="1"/>
</dbReference>
<feature type="chain" id="PRO_5044297555" description="Ribophorin II" evidence="13">
    <location>
        <begin position="27"/>
        <end position="292"/>
    </location>
</feature>
<keyword evidence="8 12" id="KW-1133">Transmembrane helix</keyword>
<dbReference type="GO" id="GO:0008250">
    <property type="term" value="C:oligosaccharyltransferase complex"/>
    <property type="evidence" value="ECO:0007669"/>
    <property type="project" value="InterPro"/>
</dbReference>
<evidence type="ECO:0000256" key="9">
    <source>
        <dbReference type="ARBA" id="ARBA00023136"/>
    </source>
</evidence>
<dbReference type="AlphaFoldDB" id="A0A397TLM7"/>
<evidence type="ECO:0000256" key="13">
    <source>
        <dbReference type="SAM" id="SignalP"/>
    </source>
</evidence>
<gene>
    <name evidence="16" type="ORF">C1645_814258</name>
</gene>
<comment type="caution">
    <text evidence="16">The sequence shown here is derived from an EMBL/GenBank/DDBJ whole genome shotgun (WGS) entry which is preliminary data.</text>
</comment>
<evidence type="ECO:0000259" key="15">
    <source>
        <dbReference type="Pfam" id="PF25147"/>
    </source>
</evidence>
<feature type="signal peptide" evidence="13">
    <location>
        <begin position="1"/>
        <end position="26"/>
    </location>
</feature>
<comment type="pathway">
    <text evidence="3">Protein modification; protein glycosylation.</text>
</comment>
<evidence type="ECO:0000256" key="2">
    <source>
        <dbReference type="ARBA" id="ARBA00004477"/>
    </source>
</evidence>
<keyword evidence="17" id="KW-1185">Reference proteome</keyword>
<sequence length="292" mass="32794">MRLFFVYIVALSWQFFVLLFCTIVSAQEASERSFVITDLKLAVTTSDSVRKLTESVVYPSSLDKPIELSQGDNFKIIFTVQDKGTKKGIQPHQSMLILSSNQTGNQIPVIVTVRDGGKARAELDMKSAPEDLLSSPGSYSLNLIIGTFSHNNPIDYHIGTVNIDVPYTSSVPIKYGPKPEIHHIFKPDQKLPSIIISYSFVIIVLSPWLFLIGAWIRLGVNVSFLISEPRSLPAIISFLFTLLAIEILFYNYWTHLNIFQTLSWLSGLSILAFLLGQKALSDVQEWRLKGLR</sequence>
<keyword evidence="16" id="KW-0808">Transferase</keyword>
<organism evidence="16 17">
    <name type="scientific">Glomus cerebriforme</name>
    <dbReference type="NCBI Taxonomy" id="658196"/>
    <lineage>
        <taxon>Eukaryota</taxon>
        <taxon>Fungi</taxon>
        <taxon>Fungi incertae sedis</taxon>
        <taxon>Mucoromycota</taxon>
        <taxon>Glomeromycotina</taxon>
        <taxon>Glomeromycetes</taxon>
        <taxon>Glomerales</taxon>
        <taxon>Glomeraceae</taxon>
        <taxon>Glomus</taxon>
    </lineage>
</organism>
<evidence type="ECO:0000256" key="3">
    <source>
        <dbReference type="ARBA" id="ARBA00004922"/>
    </source>
</evidence>
<dbReference type="GO" id="GO:0006487">
    <property type="term" value="P:protein N-linked glycosylation"/>
    <property type="evidence" value="ECO:0007669"/>
    <property type="project" value="TreeGrafter"/>
</dbReference>
<feature type="domain" description="Ribophorin II third" evidence="14">
    <location>
        <begin position="39"/>
        <end position="163"/>
    </location>
</feature>
<dbReference type="Pfam" id="PF23860">
    <property type="entry name" value="Ribophorin_II_3rd"/>
    <property type="match status" value="1"/>
</dbReference>
<proteinExistence type="inferred from homology"/>
<evidence type="ECO:0000256" key="6">
    <source>
        <dbReference type="ARBA" id="ARBA00022729"/>
    </source>
</evidence>
<evidence type="ECO:0000313" key="16">
    <source>
        <dbReference type="EMBL" id="RIA97367.1"/>
    </source>
</evidence>
<evidence type="ECO:0000256" key="8">
    <source>
        <dbReference type="ARBA" id="ARBA00022989"/>
    </source>
</evidence>
<feature type="transmembrane region" description="Helical" evidence="12">
    <location>
        <begin position="232"/>
        <end position="252"/>
    </location>
</feature>
<dbReference type="PANTHER" id="PTHR12640:SF0">
    <property type="entry name" value="DOLICHYL-DIPHOSPHOOLIGOSACCHARIDE--PROTEIN GLYCOSYLTRANSFERASE SUBUNIT 2"/>
    <property type="match status" value="1"/>
</dbReference>
<name>A0A397TLM7_9GLOM</name>
<evidence type="ECO:0000256" key="7">
    <source>
        <dbReference type="ARBA" id="ARBA00022824"/>
    </source>
</evidence>
<evidence type="ECO:0000259" key="14">
    <source>
        <dbReference type="Pfam" id="PF23860"/>
    </source>
</evidence>
<evidence type="ECO:0000256" key="1">
    <source>
        <dbReference type="ARBA" id="ARBA00002791"/>
    </source>
</evidence>
<dbReference type="GO" id="GO:0016740">
    <property type="term" value="F:transferase activity"/>
    <property type="evidence" value="ECO:0007669"/>
    <property type="project" value="UniProtKB-KW"/>
</dbReference>
<evidence type="ECO:0000256" key="4">
    <source>
        <dbReference type="ARBA" id="ARBA00009038"/>
    </source>
</evidence>
<accession>A0A397TLM7</accession>
<keyword evidence="5 12" id="KW-0812">Transmembrane</keyword>
<reference evidence="16 17" key="1">
    <citation type="submission" date="2018-06" db="EMBL/GenBank/DDBJ databases">
        <title>Comparative genomics reveals the genomic features of Rhizophagus irregularis, R. cerebriforme, R. diaphanum and Gigaspora rosea, and their symbiotic lifestyle signature.</title>
        <authorList>
            <person name="Morin E."/>
            <person name="San Clemente H."/>
            <person name="Chen E.C.H."/>
            <person name="De La Providencia I."/>
            <person name="Hainaut M."/>
            <person name="Kuo A."/>
            <person name="Kohler A."/>
            <person name="Murat C."/>
            <person name="Tang N."/>
            <person name="Roy S."/>
            <person name="Loubradou J."/>
            <person name="Henrissat B."/>
            <person name="Grigoriev I.V."/>
            <person name="Corradi N."/>
            <person name="Roux C."/>
            <person name="Martin F.M."/>
        </authorList>
    </citation>
    <scope>NUCLEOTIDE SEQUENCE [LARGE SCALE GENOMIC DNA]</scope>
    <source>
        <strain evidence="16 17">DAOM 227022</strain>
    </source>
</reference>
<dbReference type="InterPro" id="IPR056790">
    <property type="entry name" value="Ribophorin_II_C"/>
</dbReference>
<feature type="transmembrane region" description="Helical" evidence="12">
    <location>
        <begin position="195"/>
        <end position="220"/>
    </location>
</feature>
<dbReference type="InterPro" id="IPR008814">
    <property type="entry name" value="Swp1"/>
</dbReference>
<evidence type="ECO:0000313" key="17">
    <source>
        <dbReference type="Proteomes" id="UP000265703"/>
    </source>
</evidence>